<protein>
    <submittedName>
        <fullName evidence="1">Uncharacterized protein</fullName>
    </submittedName>
</protein>
<dbReference type="PANTHER" id="PTHR20898">
    <property type="entry name" value="DAEDALUS ON 3-RELATED-RELATED"/>
    <property type="match status" value="1"/>
</dbReference>
<evidence type="ECO:0000313" key="1">
    <source>
        <dbReference type="EnsemblMetazoa" id="AEPI004850-PA"/>
    </source>
</evidence>
<proteinExistence type="predicted"/>
<accession>A0A182PD45</accession>
<keyword evidence="2" id="KW-1185">Reference proteome</keyword>
<organism evidence="1 2">
    <name type="scientific">Anopheles epiroticus</name>
    <dbReference type="NCBI Taxonomy" id="199890"/>
    <lineage>
        <taxon>Eukaryota</taxon>
        <taxon>Metazoa</taxon>
        <taxon>Ecdysozoa</taxon>
        <taxon>Arthropoda</taxon>
        <taxon>Hexapoda</taxon>
        <taxon>Insecta</taxon>
        <taxon>Pterygota</taxon>
        <taxon>Neoptera</taxon>
        <taxon>Endopterygota</taxon>
        <taxon>Diptera</taxon>
        <taxon>Nematocera</taxon>
        <taxon>Culicoidea</taxon>
        <taxon>Culicidae</taxon>
        <taxon>Anophelinae</taxon>
        <taxon>Anopheles</taxon>
    </lineage>
</organism>
<name>A0A182PD45_9DIPT</name>
<dbReference type="InterPro" id="IPR010512">
    <property type="entry name" value="DUF1091"/>
</dbReference>
<dbReference type="SMART" id="SM00697">
    <property type="entry name" value="DM8"/>
    <property type="match status" value="2"/>
</dbReference>
<evidence type="ECO:0000313" key="2">
    <source>
        <dbReference type="Proteomes" id="UP000075885"/>
    </source>
</evidence>
<sequence length="489" mass="56102">MLAPKEAFHKSSRPFSIKRLECVGQPYSYTTVMKCNLESPRQGPQIVNIAVSVNQPVTKLYVSTNVYIKHRQSLTFVYGTTFEYCEFLMRNQSRQTNPVAVIVYNYAKHNFPQVLRPCPFSGFFNVTGLPVDKNLIPPFVTPGGYLGYQRMFSKRNETLLQYEAEFFIFLKRFQCTGYPYEISRLHYCHLETFRNGTQVAGVVIQILNNVHKVNVQSGMYIQYLRTRTMLLATTMEYCHQSKDLVSIENPTNKFALNYAQQHLPQLLTDCPIRAGAWFNITGMRISDSLIPSFAVPATYYVELRIYNRRNQTVFSGWLEAEPLVIKRLDCTDEKSKISTLLLSQLTTPRNGPQIVDVLLDIVEPTSKLLIIFNLYTQYLQTKTLLYGTTFEYCDLMKNLNTQINPVTVIALSVARENFPQVLQQCPFYGLVNVTGLQVNNKLIPPYAPHGTYYFSIRASNKRNQTIVGCTSEFYIVQQALFTRTLSMLG</sequence>
<dbReference type="Proteomes" id="UP000075885">
    <property type="component" value="Unassembled WGS sequence"/>
</dbReference>
<dbReference type="EnsemblMetazoa" id="AEPI004850-RA">
    <property type="protein sequence ID" value="AEPI004850-PA"/>
    <property type="gene ID" value="AEPI004850"/>
</dbReference>
<dbReference type="VEuPathDB" id="VectorBase:AEPI004850"/>
<dbReference type="Pfam" id="PF06477">
    <property type="entry name" value="DUF1091"/>
    <property type="match status" value="2"/>
</dbReference>
<reference evidence="2" key="1">
    <citation type="submission" date="2013-03" db="EMBL/GenBank/DDBJ databases">
        <title>The Genome Sequence of Anopheles epiroticus epiroticus2.</title>
        <authorList>
            <consortium name="The Broad Institute Genomics Platform"/>
            <person name="Neafsey D.E."/>
            <person name="Howell P."/>
            <person name="Walker B."/>
            <person name="Young S.K."/>
            <person name="Zeng Q."/>
            <person name="Gargeya S."/>
            <person name="Fitzgerald M."/>
            <person name="Haas B."/>
            <person name="Abouelleil A."/>
            <person name="Allen A.W."/>
            <person name="Alvarado L."/>
            <person name="Arachchi H.M."/>
            <person name="Berlin A.M."/>
            <person name="Chapman S.B."/>
            <person name="Gainer-Dewar J."/>
            <person name="Goldberg J."/>
            <person name="Griggs A."/>
            <person name="Gujja S."/>
            <person name="Hansen M."/>
            <person name="Howarth C."/>
            <person name="Imamovic A."/>
            <person name="Ireland A."/>
            <person name="Larimer J."/>
            <person name="McCowan C."/>
            <person name="Murphy C."/>
            <person name="Pearson M."/>
            <person name="Poon T.W."/>
            <person name="Priest M."/>
            <person name="Roberts A."/>
            <person name="Saif S."/>
            <person name="Shea T."/>
            <person name="Sisk P."/>
            <person name="Sykes S."/>
            <person name="Wortman J."/>
            <person name="Nusbaum C."/>
            <person name="Birren B."/>
        </authorList>
    </citation>
    <scope>NUCLEOTIDE SEQUENCE [LARGE SCALE GENOMIC DNA]</scope>
    <source>
        <strain evidence="2">Epiroticus2</strain>
    </source>
</reference>
<reference evidence="1" key="2">
    <citation type="submission" date="2020-05" db="UniProtKB">
        <authorList>
            <consortium name="EnsemblMetazoa"/>
        </authorList>
    </citation>
    <scope>IDENTIFICATION</scope>
    <source>
        <strain evidence="1">Epiroticus2</strain>
    </source>
</reference>
<dbReference type="PANTHER" id="PTHR20898:SF0">
    <property type="entry name" value="DAEDALUS ON 3-RELATED"/>
    <property type="match status" value="1"/>
</dbReference>
<dbReference type="AlphaFoldDB" id="A0A182PD45"/>